<reference evidence="2 3" key="1">
    <citation type="journal article" date="2024" name="BMC Genomics">
        <title>De novo assembly and annotation of Popillia japonica's genome with initial clues to its potential as an invasive pest.</title>
        <authorList>
            <person name="Cucini C."/>
            <person name="Boschi S."/>
            <person name="Funari R."/>
            <person name="Cardaioli E."/>
            <person name="Iannotti N."/>
            <person name="Marturano G."/>
            <person name="Paoli F."/>
            <person name="Bruttini M."/>
            <person name="Carapelli A."/>
            <person name="Frati F."/>
            <person name="Nardi F."/>
        </authorList>
    </citation>
    <scope>NUCLEOTIDE SEQUENCE [LARGE SCALE GENOMIC DNA]</scope>
    <source>
        <strain evidence="2">DMR45628</strain>
    </source>
</reference>
<name>A0AAW1HS99_POPJA</name>
<organism evidence="2 3">
    <name type="scientific">Popillia japonica</name>
    <name type="common">Japanese beetle</name>
    <dbReference type="NCBI Taxonomy" id="7064"/>
    <lineage>
        <taxon>Eukaryota</taxon>
        <taxon>Metazoa</taxon>
        <taxon>Ecdysozoa</taxon>
        <taxon>Arthropoda</taxon>
        <taxon>Hexapoda</taxon>
        <taxon>Insecta</taxon>
        <taxon>Pterygota</taxon>
        <taxon>Neoptera</taxon>
        <taxon>Endopterygota</taxon>
        <taxon>Coleoptera</taxon>
        <taxon>Polyphaga</taxon>
        <taxon>Scarabaeiformia</taxon>
        <taxon>Scarabaeidae</taxon>
        <taxon>Rutelinae</taxon>
        <taxon>Popillia</taxon>
    </lineage>
</organism>
<feature type="region of interest" description="Disordered" evidence="1">
    <location>
        <begin position="71"/>
        <end position="93"/>
    </location>
</feature>
<evidence type="ECO:0000256" key="1">
    <source>
        <dbReference type="SAM" id="MobiDB-lite"/>
    </source>
</evidence>
<evidence type="ECO:0000313" key="2">
    <source>
        <dbReference type="EMBL" id="KAK9679278.1"/>
    </source>
</evidence>
<comment type="caution">
    <text evidence="2">The sequence shown here is derived from an EMBL/GenBank/DDBJ whole genome shotgun (WGS) entry which is preliminary data.</text>
</comment>
<evidence type="ECO:0000313" key="3">
    <source>
        <dbReference type="Proteomes" id="UP001458880"/>
    </source>
</evidence>
<proteinExistence type="predicted"/>
<keyword evidence="3" id="KW-1185">Reference proteome</keyword>
<gene>
    <name evidence="2" type="ORF">QE152_g40149</name>
</gene>
<dbReference type="EMBL" id="JASPKY010001051">
    <property type="protein sequence ID" value="KAK9679278.1"/>
    <property type="molecule type" value="Genomic_DNA"/>
</dbReference>
<dbReference type="Proteomes" id="UP001458880">
    <property type="component" value="Unassembled WGS sequence"/>
</dbReference>
<sequence length="93" mass="11694">MQNKAKLREYREGRIYINDDMTKEEREIQGRIRRKAKEERTKGKKVKIRFQKLIVEGEQWSWQWSWNREEVNWSRDERKSEEKKENPKMRPKN</sequence>
<dbReference type="AlphaFoldDB" id="A0AAW1HS99"/>
<protein>
    <submittedName>
        <fullName evidence="2">Uncharacterized protein</fullName>
    </submittedName>
</protein>
<accession>A0AAW1HS99</accession>